<proteinExistence type="predicted"/>
<dbReference type="STRING" id="1177982.SAMN04489711_104263"/>
<organism evidence="2 3">
    <name type="scientific">Paracidovorax wautersii</name>
    <dbReference type="NCBI Taxonomy" id="1177982"/>
    <lineage>
        <taxon>Bacteria</taxon>
        <taxon>Pseudomonadati</taxon>
        <taxon>Pseudomonadota</taxon>
        <taxon>Betaproteobacteria</taxon>
        <taxon>Burkholderiales</taxon>
        <taxon>Comamonadaceae</taxon>
        <taxon>Paracidovorax</taxon>
    </lineage>
</organism>
<evidence type="ECO:0000256" key="1">
    <source>
        <dbReference type="SAM" id="SignalP"/>
    </source>
</evidence>
<evidence type="ECO:0000313" key="2">
    <source>
        <dbReference type="EMBL" id="SFE71208.1"/>
    </source>
</evidence>
<dbReference type="GeneID" id="83667122"/>
<dbReference type="RefSeq" id="WP_009517026.1">
    <property type="nucleotide sequence ID" value="NZ_FONX01000004.1"/>
</dbReference>
<protein>
    <submittedName>
        <fullName evidence="2">Uncharacterized conserved protein</fullName>
    </submittedName>
</protein>
<dbReference type="AlphaFoldDB" id="A0A1I2CSH9"/>
<reference evidence="3" key="1">
    <citation type="submission" date="2016-10" db="EMBL/GenBank/DDBJ databases">
        <authorList>
            <person name="Varghese N."/>
            <person name="Submissions S."/>
        </authorList>
    </citation>
    <scope>NUCLEOTIDE SEQUENCE [LARGE SCALE GENOMIC DNA]</scope>
    <source>
        <strain evidence="3">DSM 27981</strain>
    </source>
</reference>
<dbReference type="Pfam" id="PF04214">
    <property type="entry name" value="DUF411"/>
    <property type="match status" value="1"/>
</dbReference>
<dbReference type="OrthoDB" id="14727at2"/>
<name>A0A1I2CSH9_9BURK</name>
<keyword evidence="1" id="KW-0732">Signal</keyword>
<evidence type="ECO:0000313" key="3">
    <source>
        <dbReference type="Proteomes" id="UP000199119"/>
    </source>
</evidence>
<sequence length="162" mass="17405">MNTTTQHTQRPVEAKRRAAIAGVLALLLAGPVLAQERLTAKVWKDPSCGCCKDWITHMEQAGFEVQVFDSGNNAARARLGIAQKFGSCHTAQIGRYAIEGHVPAADIRRLLREAPRAIGLAAPGMPVGSPGMDGPVYGDRKDAYDVLLLTADGKSTVFQSHR</sequence>
<dbReference type="Proteomes" id="UP000199119">
    <property type="component" value="Unassembled WGS sequence"/>
</dbReference>
<gene>
    <name evidence="2" type="ORF">SAMN04489711_104263</name>
</gene>
<dbReference type="InterPro" id="IPR007332">
    <property type="entry name" value="DUF411"/>
</dbReference>
<keyword evidence="3" id="KW-1185">Reference proteome</keyword>
<accession>A0A1I2CSH9</accession>
<feature type="signal peptide" evidence="1">
    <location>
        <begin position="1"/>
        <end position="34"/>
    </location>
</feature>
<dbReference type="EMBL" id="FONX01000004">
    <property type="protein sequence ID" value="SFE71208.1"/>
    <property type="molecule type" value="Genomic_DNA"/>
</dbReference>
<feature type="chain" id="PRO_5011475527" evidence="1">
    <location>
        <begin position="35"/>
        <end position="162"/>
    </location>
</feature>